<dbReference type="InterPro" id="IPR043538">
    <property type="entry name" value="XYLT"/>
</dbReference>
<organism evidence="15 16">
    <name type="scientific">Thomasclavelia cocleata</name>
    <dbReference type="NCBI Taxonomy" id="69824"/>
    <lineage>
        <taxon>Bacteria</taxon>
        <taxon>Bacillati</taxon>
        <taxon>Bacillota</taxon>
        <taxon>Erysipelotrichia</taxon>
        <taxon>Erysipelotrichales</taxon>
        <taxon>Coprobacillaceae</taxon>
        <taxon>Thomasclavelia</taxon>
    </lineage>
</organism>
<keyword evidence="16" id="KW-1185">Reference proteome</keyword>
<keyword evidence="8" id="KW-0735">Signal-anchor</keyword>
<evidence type="ECO:0000256" key="12">
    <source>
        <dbReference type="ARBA" id="ARBA00023157"/>
    </source>
</evidence>
<dbReference type="GO" id="GO:0015012">
    <property type="term" value="P:heparan sulfate proteoglycan biosynthetic process"/>
    <property type="evidence" value="ECO:0007669"/>
    <property type="project" value="TreeGrafter"/>
</dbReference>
<keyword evidence="11" id="KW-0472">Membrane</keyword>
<dbReference type="GO" id="GO:0050650">
    <property type="term" value="P:chondroitin sulfate proteoglycan biosynthetic process"/>
    <property type="evidence" value="ECO:0007669"/>
    <property type="project" value="TreeGrafter"/>
</dbReference>
<keyword evidence="4" id="KW-0808">Transferase</keyword>
<dbReference type="GO" id="GO:0016020">
    <property type="term" value="C:membrane"/>
    <property type="evidence" value="ECO:0007669"/>
    <property type="project" value="InterPro"/>
</dbReference>
<evidence type="ECO:0000256" key="2">
    <source>
        <dbReference type="ARBA" id="ARBA00004648"/>
    </source>
</evidence>
<keyword evidence="9" id="KW-1133">Transmembrane helix</keyword>
<dbReference type="GO" id="GO:0046872">
    <property type="term" value="F:metal ion binding"/>
    <property type="evidence" value="ECO:0007669"/>
    <property type="project" value="UniProtKB-KW"/>
</dbReference>
<comment type="subcellular location">
    <subcellularLocation>
        <location evidence="2">Endoplasmic reticulum membrane</location>
        <topology evidence="2">Single-pass type II membrane protein</topology>
    </subcellularLocation>
    <subcellularLocation>
        <location evidence="1">Golgi apparatus membrane</location>
        <topology evidence="1">Single-pass type II membrane protein</topology>
    </subcellularLocation>
</comment>
<keyword evidence="5" id="KW-0812">Transmembrane</keyword>
<dbReference type="RefSeq" id="WP_092354144.1">
    <property type="nucleotide sequence ID" value="NZ_FOIN01000017.1"/>
</dbReference>
<dbReference type="Proteomes" id="UP000198558">
    <property type="component" value="Unassembled WGS sequence"/>
</dbReference>
<dbReference type="EMBL" id="FOIN01000017">
    <property type="protein sequence ID" value="SET54503.1"/>
    <property type="molecule type" value="Genomic_DNA"/>
</dbReference>
<evidence type="ECO:0000256" key="13">
    <source>
        <dbReference type="ARBA" id="ARBA00023180"/>
    </source>
</evidence>
<evidence type="ECO:0000256" key="6">
    <source>
        <dbReference type="ARBA" id="ARBA00022723"/>
    </source>
</evidence>
<evidence type="ECO:0000313" key="16">
    <source>
        <dbReference type="Proteomes" id="UP000198558"/>
    </source>
</evidence>
<keyword evidence="10" id="KW-0333">Golgi apparatus</keyword>
<evidence type="ECO:0000256" key="9">
    <source>
        <dbReference type="ARBA" id="ARBA00022989"/>
    </source>
</evidence>
<evidence type="ECO:0000256" key="11">
    <source>
        <dbReference type="ARBA" id="ARBA00023136"/>
    </source>
</evidence>
<gene>
    <name evidence="15" type="ORF">SAMN04489758_11748</name>
</gene>
<keyword evidence="6" id="KW-0479">Metal-binding</keyword>
<dbReference type="GO" id="GO:0030158">
    <property type="term" value="F:protein xylosyltransferase activity"/>
    <property type="evidence" value="ECO:0007669"/>
    <property type="project" value="InterPro"/>
</dbReference>
<keyword evidence="13" id="KW-0325">Glycoprotein</keyword>
<sequence length="292" mass="34960">MKIAFLILCHKNPVQINYLIDTLDDKDVDFYLHIDKKSNIINEIKKKDNIYFLDKRKRLDIKWGQSQMIHATVNLIECALNNNIKYDYFWFLSGQDFPIKSISYIKDFLEKNKERNYIEIMSKNNQLYKRFLKRNELKYAPFMTSSNLLITILKHLYILVTGGPYKTLIFKRKNVTRLDFNFGSSWWLLTNECIHYIYDKIKTNPNIMKYFDNAICPDESLFQSIFVSSPYYKTQAEIPVFIDWTGQNKHPKTFTINDYDELANSKYLMARKFDENIDDKIIKILYDSLKNK</sequence>
<evidence type="ECO:0000256" key="4">
    <source>
        <dbReference type="ARBA" id="ARBA00022679"/>
    </source>
</evidence>
<dbReference type="PANTHER" id="PTHR46025">
    <property type="entry name" value="XYLOSYLTRANSFERASE OXT"/>
    <property type="match status" value="1"/>
</dbReference>
<dbReference type="AlphaFoldDB" id="A0A1I0F8U0"/>
<evidence type="ECO:0000256" key="3">
    <source>
        <dbReference type="ARBA" id="ARBA00022676"/>
    </source>
</evidence>
<protein>
    <recommendedName>
        <fullName evidence="14">Peptide O-xylosyltransferase</fullName>
    </recommendedName>
</protein>
<dbReference type="OrthoDB" id="7943907at2"/>
<dbReference type="Pfam" id="PF02485">
    <property type="entry name" value="Branch"/>
    <property type="match status" value="1"/>
</dbReference>
<evidence type="ECO:0000256" key="10">
    <source>
        <dbReference type="ARBA" id="ARBA00023034"/>
    </source>
</evidence>
<evidence type="ECO:0000256" key="5">
    <source>
        <dbReference type="ARBA" id="ARBA00022692"/>
    </source>
</evidence>
<reference evidence="16" key="1">
    <citation type="submission" date="2016-10" db="EMBL/GenBank/DDBJ databases">
        <authorList>
            <person name="Varghese N."/>
            <person name="Submissions S."/>
        </authorList>
    </citation>
    <scope>NUCLEOTIDE SEQUENCE [LARGE SCALE GENOMIC DNA]</scope>
    <source>
        <strain evidence="16">DSM 1551</strain>
    </source>
</reference>
<keyword evidence="3" id="KW-0328">Glycosyltransferase</keyword>
<accession>A0A1I0F8U0</accession>
<name>A0A1I0F8U0_9FIRM</name>
<dbReference type="PANTHER" id="PTHR46025:SF3">
    <property type="entry name" value="XYLOSYLTRANSFERASE OXT"/>
    <property type="match status" value="1"/>
</dbReference>
<evidence type="ECO:0000256" key="7">
    <source>
        <dbReference type="ARBA" id="ARBA00022824"/>
    </source>
</evidence>
<evidence type="ECO:0000313" key="15">
    <source>
        <dbReference type="EMBL" id="SET54503.1"/>
    </source>
</evidence>
<evidence type="ECO:0000256" key="1">
    <source>
        <dbReference type="ARBA" id="ARBA00004323"/>
    </source>
</evidence>
<proteinExistence type="predicted"/>
<dbReference type="GeneID" id="78288543"/>
<keyword evidence="12" id="KW-1015">Disulfide bond</keyword>
<evidence type="ECO:0000256" key="14">
    <source>
        <dbReference type="ARBA" id="ARBA00042865"/>
    </source>
</evidence>
<evidence type="ECO:0000256" key="8">
    <source>
        <dbReference type="ARBA" id="ARBA00022968"/>
    </source>
</evidence>
<keyword evidence="7" id="KW-0256">Endoplasmic reticulum</keyword>
<dbReference type="InterPro" id="IPR003406">
    <property type="entry name" value="Glyco_trans_14"/>
</dbReference>